<evidence type="ECO:0000313" key="2">
    <source>
        <dbReference type="EMBL" id="KZT53314.1"/>
    </source>
</evidence>
<evidence type="ECO:0000313" key="3">
    <source>
        <dbReference type="Proteomes" id="UP000076842"/>
    </source>
</evidence>
<dbReference type="EMBL" id="KV424041">
    <property type="protein sequence ID" value="KZT53314.1"/>
    <property type="molecule type" value="Genomic_DNA"/>
</dbReference>
<proteinExistence type="predicted"/>
<evidence type="ECO:0000256" key="1">
    <source>
        <dbReference type="SAM" id="MobiDB-lite"/>
    </source>
</evidence>
<gene>
    <name evidence="2" type="ORF">CALCODRAFT_55398</name>
</gene>
<feature type="compositionally biased region" description="Basic and acidic residues" evidence="1">
    <location>
        <begin position="21"/>
        <end position="30"/>
    </location>
</feature>
<name>A0A165DQJ4_9BASI</name>
<accession>A0A165DQJ4</accession>
<sequence length="354" mass="39101">MCATGPIRHTDRHGQSFKHPRSPDATERSNAEAFSIPAAPPVGTQVVPTEQPLESVYQHLVLDTMFQNRIVVNSQLLRTDPRAQQHIRHCLAAAPRMLFNDHRRGAHALLGWFRGVDAILSTALTLARVGAAEPKTLLAGESALWHCKLMAILEGLQAMISPLDQCIQKIRNSMQMVEEQHHSTAAAITPASSNNVNPSSRRVPATHERRPSFITPRDSLYLEVVLPALNNIRAKNAGTVPAQPGPQAIIRHLLASAPDFLTRDWNASPIYVTGWALGLHELIDAIRGMREQGGLSWDTVLSATTTLDYTIRLAQELRIEDQTLSHMFAGALAKLEALYDPDDRTKFMGVQVRN</sequence>
<feature type="compositionally biased region" description="Low complexity" evidence="1">
    <location>
        <begin position="192"/>
        <end position="203"/>
    </location>
</feature>
<protein>
    <submittedName>
        <fullName evidence="2">Uncharacterized protein</fullName>
    </submittedName>
</protein>
<dbReference type="AlphaFoldDB" id="A0A165DQJ4"/>
<reference evidence="2 3" key="1">
    <citation type="journal article" date="2016" name="Mol. Biol. Evol.">
        <title>Comparative Genomics of Early-Diverging Mushroom-Forming Fungi Provides Insights into the Origins of Lignocellulose Decay Capabilities.</title>
        <authorList>
            <person name="Nagy L.G."/>
            <person name="Riley R."/>
            <person name="Tritt A."/>
            <person name="Adam C."/>
            <person name="Daum C."/>
            <person name="Floudas D."/>
            <person name="Sun H."/>
            <person name="Yadav J.S."/>
            <person name="Pangilinan J."/>
            <person name="Larsson K.H."/>
            <person name="Matsuura K."/>
            <person name="Barry K."/>
            <person name="Labutti K."/>
            <person name="Kuo R."/>
            <person name="Ohm R.A."/>
            <person name="Bhattacharya S.S."/>
            <person name="Shirouzu T."/>
            <person name="Yoshinaga Y."/>
            <person name="Martin F.M."/>
            <person name="Grigoriev I.V."/>
            <person name="Hibbett D.S."/>
        </authorList>
    </citation>
    <scope>NUCLEOTIDE SEQUENCE [LARGE SCALE GENOMIC DNA]</scope>
    <source>
        <strain evidence="2 3">HHB12733</strain>
    </source>
</reference>
<feature type="region of interest" description="Disordered" evidence="1">
    <location>
        <begin position="1"/>
        <end position="30"/>
    </location>
</feature>
<organism evidence="2 3">
    <name type="scientific">Calocera cornea HHB12733</name>
    <dbReference type="NCBI Taxonomy" id="1353952"/>
    <lineage>
        <taxon>Eukaryota</taxon>
        <taxon>Fungi</taxon>
        <taxon>Dikarya</taxon>
        <taxon>Basidiomycota</taxon>
        <taxon>Agaricomycotina</taxon>
        <taxon>Dacrymycetes</taxon>
        <taxon>Dacrymycetales</taxon>
        <taxon>Dacrymycetaceae</taxon>
        <taxon>Calocera</taxon>
    </lineage>
</organism>
<keyword evidence="3" id="KW-1185">Reference proteome</keyword>
<dbReference type="Proteomes" id="UP000076842">
    <property type="component" value="Unassembled WGS sequence"/>
</dbReference>
<feature type="region of interest" description="Disordered" evidence="1">
    <location>
        <begin position="186"/>
        <end position="208"/>
    </location>
</feature>
<dbReference type="InParanoid" id="A0A165DQJ4"/>